<proteinExistence type="predicted"/>
<protein>
    <submittedName>
        <fullName evidence="1">Uncharacterized protein</fullName>
    </submittedName>
</protein>
<evidence type="ECO:0000313" key="1">
    <source>
        <dbReference type="EMBL" id="KAI2392687.1"/>
    </source>
</evidence>
<accession>A0ACB8V7U1</accession>
<sequence length="608" mass="66560">MAAFVVAGSIPWHEGERKLHTLMRVPYEDNPTVSGLRPGGGYFVQTTPLIAIGTLDKDGLPWTTVLGGLAGFAGEIAPSIVALRNTVDKAYDPVLEALLNGKCDGELVKFDDAGGLMAALPIDLENRRRLKLMGRMVVACLNRIDQEGISENVGAAQLVFKVTESLGNCPKYLNKKHIIPAQPNPKLISDSPQLTEDSISLLNRVDTLFISTSHNTNSMDTNIRGGAPGFVRVISNNPEGAVLVYPEYSGNRLYQSLGNLETTPRAGLVFPDFENGNVLYTTGVTEVLVGKNAAALLPRSNLAVKFTLTAARYVETGLSFRGRIGELSPYNPSIRYLLTEKETPSARPVDNGGTVATLTGKEIITSSITRFRFQVSEASFLDKLLPGQYATFSFRDELDMGYSHMKDDDPTSINDDFIRTFTVSSHPGRHLSKNELEIMVRKHGRVTSHLFRSSERCRLTVPLVGLGGDFQLPTYAADGRLVPFIAGGIGITPVISQLHTIDISRFQLYWSIKVQDIALAQDIFAQFPDLAGSTILYITSSAGDAGEIESILTTITELGAKVHKRRLSVQDLRIDEAEKWYLCAGSGLRRAALNWLSGKKVIYEDFEY</sequence>
<gene>
    <name evidence="1" type="ORF">LOY88_000483</name>
</gene>
<comment type="caution">
    <text evidence="1">The sequence shown here is derived from an EMBL/GenBank/DDBJ whole genome shotgun (WGS) entry which is preliminary data.</text>
</comment>
<reference evidence="1" key="1">
    <citation type="journal article" date="2022" name="bioRxiv">
        <title>Population genetic analysis of Ophidiomyces ophidiicola, the causative agent of snake fungal disease, indicates recent introductions to the USA.</title>
        <authorList>
            <person name="Ladner J.T."/>
            <person name="Palmer J.M."/>
            <person name="Ettinger C.L."/>
            <person name="Stajich J.E."/>
            <person name="Farrell T.M."/>
            <person name="Glorioso B.M."/>
            <person name="Lawson B."/>
            <person name="Price S.J."/>
            <person name="Stengle A.G."/>
            <person name="Grear D.A."/>
            <person name="Lorch J.M."/>
        </authorList>
    </citation>
    <scope>NUCLEOTIDE SEQUENCE</scope>
    <source>
        <strain evidence="1">NWHC 24266-5</strain>
    </source>
</reference>
<name>A0ACB8V7U1_9EURO</name>
<dbReference type="EMBL" id="JALBCA010000005">
    <property type="protein sequence ID" value="KAI2392687.1"/>
    <property type="molecule type" value="Genomic_DNA"/>
</dbReference>
<organism evidence="1">
    <name type="scientific">Ophidiomyces ophidiicola</name>
    <dbReference type="NCBI Taxonomy" id="1387563"/>
    <lineage>
        <taxon>Eukaryota</taxon>
        <taxon>Fungi</taxon>
        <taxon>Dikarya</taxon>
        <taxon>Ascomycota</taxon>
        <taxon>Pezizomycotina</taxon>
        <taxon>Eurotiomycetes</taxon>
        <taxon>Eurotiomycetidae</taxon>
        <taxon>Onygenales</taxon>
        <taxon>Onygenaceae</taxon>
        <taxon>Ophidiomyces</taxon>
    </lineage>
</organism>